<dbReference type="EMBL" id="KV426388">
    <property type="protein sequence ID" value="KZV81494.1"/>
    <property type="molecule type" value="Genomic_DNA"/>
</dbReference>
<dbReference type="Proteomes" id="UP000077266">
    <property type="component" value="Unassembled WGS sequence"/>
</dbReference>
<dbReference type="Gene3D" id="1.20.1290.10">
    <property type="entry name" value="AhpD-like"/>
    <property type="match status" value="1"/>
</dbReference>
<reference evidence="1 2" key="1">
    <citation type="journal article" date="2016" name="Mol. Biol. Evol.">
        <title>Comparative Genomics of Early-Diverging Mushroom-Forming Fungi Provides Insights into the Origins of Lignocellulose Decay Capabilities.</title>
        <authorList>
            <person name="Nagy L.G."/>
            <person name="Riley R."/>
            <person name="Tritt A."/>
            <person name="Adam C."/>
            <person name="Daum C."/>
            <person name="Floudas D."/>
            <person name="Sun H."/>
            <person name="Yadav J.S."/>
            <person name="Pangilinan J."/>
            <person name="Larsson K.H."/>
            <person name="Matsuura K."/>
            <person name="Barry K."/>
            <person name="Labutti K."/>
            <person name="Kuo R."/>
            <person name="Ohm R.A."/>
            <person name="Bhattacharya S.S."/>
            <person name="Shirouzu T."/>
            <person name="Yoshinaga Y."/>
            <person name="Martin F.M."/>
            <person name="Grigoriev I.V."/>
            <person name="Hibbett D.S."/>
        </authorList>
    </citation>
    <scope>NUCLEOTIDE SEQUENCE [LARGE SCALE GENOMIC DNA]</scope>
    <source>
        <strain evidence="1 2">HHB12029</strain>
    </source>
</reference>
<dbReference type="PANTHER" id="PTHR28180">
    <property type="entry name" value="CONSERVED MITOCHONDRIAL PROTEIN-RELATED"/>
    <property type="match status" value="1"/>
</dbReference>
<keyword evidence="2" id="KW-1185">Reference proteome</keyword>
<dbReference type="AlphaFoldDB" id="A0A165BYP4"/>
<evidence type="ECO:0000313" key="1">
    <source>
        <dbReference type="EMBL" id="KZV81494.1"/>
    </source>
</evidence>
<protein>
    <recommendedName>
        <fullName evidence="3">Carboxymuconolactone decarboxylase-like domain-containing protein</fullName>
    </recommendedName>
</protein>
<gene>
    <name evidence="1" type="ORF">EXIGLDRAFT_731198</name>
</gene>
<name>A0A165BYP4_EXIGL</name>
<dbReference type="STRING" id="1314781.A0A165BYP4"/>
<dbReference type="SUPFAM" id="SSF69118">
    <property type="entry name" value="AhpD-like"/>
    <property type="match status" value="1"/>
</dbReference>
<dbReference type="OrthoDB" id="5537330at2759"/>
<dbReference type="InterPro" id="IPR052999">
    <property type="entry name" value="PTS1_Protein"/>
</dbReference>
<sequence length="229" mass="24620">MSTPNPATPELLAHLASLLPENWYIPASVAFTAAGVPEALPALYAFAAAQGCKSEEEKVVLVRRIRDAVFKGGILTGYARAINALLALHESLPPSLQASSSERPIDTVKMDDARKRGKEFFEELYGPTAENVQGLLDGIYPDLGFFSSTIAYGLVYGGTPELHTTMESSFVQIAALVAGDTPRQVGWHLANVRRIGATKEQASAVREIALEVGRACGVRWRSAVPEVPE</sequence>
<evidence type="ECO:0000313" key="2">
    <source>
        <dbReference type="Proteomes" id="UP000077266"/>
    </source>
</evidence>
<proteinExistence type="predicted"/>
<evidence type="ECO:0008006" key="3">
    <source>
        <dbReference type="Google" id="ProtNLM"/>
    </source>
</evidence>
<accession>A0A165BYP4</accession>
<dbReference type="InParanoid" id="A0A165BYP4"/>
<organism evidence="1 2">
    <name type="scientific">Exidia glandulosa HHB12029</name>
    <dbReference type="NCBI Taxonomy" id="1314781"/>
    <lineage>
        <taxon>Eukaryota</taxon>
        <taxon>Fungi</taxon>
        <taxon>Dikarya</taxon>
        <taxon>Basidiomycota</taxon>
        <taxon>Agaricomycotina</taxon>
        <taxon>Agaricomycetes</taxon>
        <taxon>Auriculariales</taxon>
        <taxon>Exidiaceae</taxon>
        <taxon>Exidia</taxon>
    </lineage>
</organism>
<dbReference type="PANTHER" id="PTHR28180:SF2">
    <property type="entry name" value="PEROXISOMAL PROTEIN 2"/>
    <property type="match status" value="1"/>
</dbReference>
<dbReference type="InterPro" id="IPR029032">
    <property type="entry name" value="AhpD-like"/>
</dbReference>